<evidence type="ECO:0008006" key="7">
    <source>
        <dbReference type="Google" id="ProtNLM"/>
    </source>
</evidence>
<evidence type="ECO:0000256" key="3">
    <source>
        <dbReference type="ARBA" id="ARBA00022741"/>
    </source>
</evidence>
<dbReference type="STRING" id="1801774.A3A05_03735"/>
<dbReference type="GO" id="GO:0009165">
    <property type="term" value="P:nucleotide biosynthetic process"/>
    <property type="evidence" value="ECO:0007669"/>
    <property type="project" value="UniProtKB-KW"/>
</dbReference>
<dbReference type="GO" id="GO:0005524">
    <property type="term" value="F:ATP binding"/>
    <property type="evidence" value="ECO:0007669"/>
    <property type="project" value="InterPro"/>
</dbReference>
<organism evidence="5 6">
    <name type="scientific">Candidatus Nomurabacteria bacterium RIFCSPLOWO2_01_FULL_41_12</name>
    <dbReference type="NCBI Taxonomy" id="1801774"/>
    <lineage>
        <taxon>Bacteria</taxon>
        <taxon>Candidatus Nomuraibacteriota</taxon>
    </lineage>
</organism>
<proteinExistence type="predicted"/>
<dbReference type="SUPFAM" id="SSF52540">
    <property type="entry name" value="P-loop containing nucleoside triphosphate hydrolases"/>
    <property type="match status" value="1"/>
</dbReference>
<gene>
    <name evidence="5" type="ORF">A3A05_03735</name>
</gene>
<accession>A0A1F6WUF4</accession>
<name>A0A1F6WUF4_9BACT</name>
<reference evidence="5 6" key="1">
    <citation type="journal article" date="2016" name="Nat. Commun.">
        <title>Thousands of microbial genomes shed light on interconnected biogeochemical processes in an aquifer system.</title>
        <authorList>
            <person name="Anantharaman K."/>
            <person name="Brown C.T."/>
            <person name="Hug L.A."/>
            <person name="Sharon I."/>
            <person name="Castelle C.J."/>
            <person name="Probst A.J."/>
            <person name="Thomas B.C."/>
            <person name="Singh A."/>
            <person name="Wilkins M.J."/>
            <person name="Karaoz U."/>
            <person name="Brodie E.L."/>
            <person name="Williams K.H."/>
            <person name="Hubbard S.S."/>
            <person name="Banfield J.F."/>
        </authorList>
    </citation>
    <scope>NUCLEOTIDE SEQUENCE [LARGE SCALE GENOMIC DNA]</scope>
</reference>
<evidence type="ECO:0000256" key="2">
    <source>
        <dbReference type="ARBA" id="ARBA00022727"/>
    </source>
</evidence>
<dbReference type="GO" id="GO:0019205">
    <property type="term" value="F:nucleobase-containing compound kinase activity"/>
    <property type="evidence" value="ECO:0007669"/>
    <property type="project" value="InterPro"/>
</dbReference>
<sequence>MKGPLNHFPVGKTTVPNLTKKFDLNDVKDRAEYFQAKIGPEISKLKKYLEANTFVAYLLGKKNSGKGTYTKLMAEIFGADKIAHVSVGDLVRETHKIMEDPKERQKVIEYLEENYRGYISIDEAIDALVGKNQKMLLPTEFILALVKREIDHFGKKVIFLDGFPRDLDQIQYSMYFKNLIDYRSDPDIFVAINIPESVLDERMRNRVVCPICQTPRNLTTFPTKEAGYDEETKQFFLKCDNPQCNGARMVGKEGDNAGIESIRERLELDDKLIKKVMSIHGVPKILLRNAVPIDSVKDGIIDDYEITPKYVFKRDEKTGKVSINEEPWVVKDDEGEASYSLLAPPVVIGLIKQLVKALNL</sequence>
<dbReference type="PANTHER" id="PTHR23359">
    <property type="entry name" value="NUCLEOTIDE KINASE"/>
    <property type="match status" value="1"/>
</dbReference>
<protein>
    <recommendedName>
        <fullName evidence="7">Adenylate kinase</fullName>
    </recommendedName>
</protein>
<dbReference type="AlphaFoldDB" id="A0A1F6WUF4"/>
<dbReference type="EMBL" id="MFUY01000031">
    <property type="protein sequence ID" value="OGI85523.1"/>
    <property type="molecule type" value="Genomic_DNA"/>
</dbReference>
<comment type="caution">
    <text evidence="5">The sequence shown here is derived from an EMBL/GenBank/DDBJ whole genome shotgun (WGS) entry which is preliminary data.</text>
</comment>
<dbReference type="PROSITE" id="PS00113">
    <property type="entry name" value="ADENYLATE_KINASE"/>
    <property type="match status" value="1"/>
</dbReference>
<dbReference type="InterPro" id="IPR033690">
    <property type="entry name" value="Adenylat_kinase_CS"/>
</dbReference>
<evidence type="ECO:0000313" key="6">
    <source>
        <dbReference type="Proteomes" id="UP000176187"/>
    </source>
</evidence>
<evidence type="ECO:0000256" key="4">
    <source>
        <dbReference type="ARBA" id="ARBA00022777"/>
    </source>
</evidence>
<evidence type="ECO:0000313" key="5">
    <source>
        <dbReference type="EMBL" id="OGI85523.1"/>
    </source>
</evidence>
<keyword evidence="3" id="KW-0547">Nucleotide-binding</keyword>
<dbReference type="InterPro" id="IPR000850">
    <property type="entry name" value="Adenylat/UMP-CMP_kin"/>
</dbReference>
<keyword evidence="4" id="KW-0418">Kinase</keyword>
<keyword evidence="1" id="KW-0808">Transferase</keyword>
<dbReference type="Gene3D" id="3.40.50.300">
    <property type="entry name" value="P-loop containing nucleotide triphosphate hydrolases"/>
    <property type="match status" value="1"/>
</dbReference>
<dbReference type="InterPro" id="IPR027417">
    <property type="entry name" value="P-loop_NTPase"/>
</dbReference>
<evidence type="ECO:0000256" key="1">
    <source>
        <dbReference type="ARBA" id="ARBA00022679"/>
    </source>
</evidence>
<keyword evidence="2" id="KW-0545">Nucleotide biosynthesis</keyword>
<dbReference type="Pfam" id="PF00406">
    <property type="entry name" value="ADK"/>
    <property type="match status" value="1"/>
</dbReference>
<dbReference type="Proteomes" id="UP000176187">
    <property type="component" value="Unassembled WGS sequence"/>
</dbReference>